<dbReference type="RefSeq" id="WP_378579719.1">
    <property type="nucleotide sequence ID" value="NZ_JBHSFQ010000041.1"/>
</dbReference>
<feature type="compositionally biased region" description="Basic and acidic residues" evidence="1">
    <location>
        <begin position="263"/>
        <end position="290"/>
    </location>
</feature>
<dbReference type="InterPro" id="IPR019060">
    <property type="entry name" value="DUF2382"/>
</dbReference>
<dbReference type="Pfam" id="PF09557">
    <property type="entry name" value="DUF2382"/>
    <property type="match status" value="1"/>
</dbReference>
<dbReference type="InterPro" id="IPR014747">
    <property type="entry name" value="Bac_photo_RC_H_C"/>
</dbReference>
<evidence type="ECO:0000259" key="2">
    <source>
        <dbReference type="Pfam" id="PF05239"/>
    </source>
</evidence>
<dbReference type="PANTHER" id="PTHR38463">
    <property type="entry name" value="STRESS RESPONSE PROTEIN YSNF"/>
    <property type="match status" value="1"/>
</dbReference>
<dbReference type="Pfam" id="PF05239">
    <property type="entry name" value="PRC"/>
    <property type="match status" value="1"/>
</dbReference>
<reference evidence="5" key="1">
    <citation type="journal article" date="2019" name="Int. J. Syst. Evol. Microbiol.">
        <title>The Global Catalogue of Microorganisms (GCM) 10K type strain sequencing project: providing services to taxonomists for standard genome sequencing and annotation.</title>
        <authorList>
            <consortium name="The Broad Institute Genomics Platform"/>
            <consortium name="The Broad Institute Genome Sequencing Center for Infectious Disease"/>
            <person name="Wu L."/>
            <person name="Ma J."/>
        </authorList>
    </citation>
    <scope>NUCLEOTIDE SEQUENCE [LARGE SCALE GENOMIC DNA]</scope>
    <source>
        <strain evidence="5">XZYJ18</strain>
    </source>
</reference>
<comment type="caution">
    <text evidence="4">The sequence shown here is derived from an EMBL/GenBank/DDBJ whole genome shotgun (WGS) entry which is preliminary data.</text>
</comment>
<evidence type="ECO:0000313" key="5">
    <source>
        <dbReference type="Proteomes" id="UP001595923"/>
    </source>
</evidence>
<sequence>MAPQRSAQEFIGHRLLDEEGHNVGKIEQVYFDDETDSPKWVSVQIGMLGHRHSFVPLQGARITEDDLTVPFDRETIKDAPQFDAEQHLSMDEENRLYEHYGVKVPGPRAAAEGDFATDPGGAADTAPTSADIADRERLDTDMDIGAADAESGMDNAEDVTVIRSEERAHIGVESTESGRAHVRKTVESEHFQQDVPVSHEELRIEHVPISDADRAADASGRIEEEDDEFVLHAEKPMISRETVPVEKVRITKETVTEEESVEGDIRKERIDVDRDMEPGMEGSRERRDDEPGPPPPPPPPPGA</sequence>
<gene>
    <name evidence="4" type="ORF">ACFO4E_27350</name>
</gene>
<feature type="domain" description="DUF2382" evidence="3">
    <location>
        <begin position="163"/>
        <end position="272"/>
    </location>
</feature>
<protein>
    <submittedName>
        <fullName evidence="4">DUF2382 domain-containing protein</fullName>
    </submittedName>
</protein>
<name>A0ABV9E357_9ACTN</name>
<evidence type="ECO:0000256" key="1">
    <source>
        <dbReference type="SAM" id="MobiDB-lite"/>
    </source>
</evidence>
<dbReference type="EMBL" id="JBHSFQ010000041">
    <property type="protein sequence ID" value="MFC4565591.1"/>
    <property type="molecule type" value="Genomic_DNA"/>
</dbReference>
<dbReference type="InterPro" id="IPR011033">
    <property type="entry name" value="PRC_barrel-like_sf"/>
</dbReference>
<feature type="domain" description="PRC-barrel" evidence="2">
    <location>
        <begin position="6"/>
        <end position="74"/>
    </location>
</feature>
<accession>A0ABV9E357</accession>
<feature type="region of interest" description="Disordered" evidence="1">
    <location>
        <begin position="254"/>
        <end position="303"/>
    </location>
</feature>
<feature type="compositionally biased region" description="Pro residues" evidence="1">
    <location>
        <begin position="292"/>
        <end position="303"/>
    </location>
</feature>
<organism evidence="4 5">
    <name type="scientific">Nocardiopsis mangrovi</name>
    <dbReference type="NCBI Taxonomy" id="1179818"/>
    <lineage>
        <taxon>Bacteria</taxon>
        <taxon>Bacillati</taxon>
        <taxon>Actinomycetota</taxon>
        <taxon>Actinomycetes</taxon>
        <taxon>Streptosporangiales</taxon>
        <taxon>Nocardiopsidaceae</taxon>
        <taxon>Nocardiopsis</taxon>
    </lineage>
</organism>
<dbReference type="InterPro" id="IPR052967">
    <property type="entry name" value="Stress_Response_Assoc"/>
</dbReference>
<dbReference type="Gene3D" id="3.90.50.10">
    <property type="entry name" value="Photosynthetic Reaction Center, subunit H, domain 2"/>
    <property type="match status" value="1"/>
</dbReference>
<keyword evidence="5" id="KW-1185">Reference proteome</keyword>
<evidence type="ECO:0000259" key="3">
    <source>
        <dbReference type="Pfam" id="PF09557"/>
    </source>
</evidence>
<proteinExistence type="predicted"/>
<dbReference type="SUPFAM" id="SSF50346">
    <property type="entry name" value="PRC-barrel domain"/>
    <property type="match status" value="1"/>
</dbReference>
<dbReference type="Proteomes" id="UP001595923">
    <property type="component" value="Unassembled WGS sequence"/>
</dbReference>
<evidence type="ECO:0000313" key="4">
    <source>
        <dbReference type="EMBL" id="MFC4565591.1"/>
    </source>
</evidence>
<dbReference type="InterPro" id="IPR027275">
    <property type="entry name" value="PRC-brl_dom"/>
</dbReference>
<feature type="region of interest" description="Disordered" evidence="1">
    <location>
        <begin position="108"/>
        <end position="128"/>
    </location>
</feature>
<dbReference type="PANTHER" id="PTHR38463:SF1">
    <property type="entry name" value="STRESS RESPONSE PROTEIN YSNF"/>
    <property type="match status" value="1"/>
</dbReference>